<evidence type="ECO:0000256" key="1">
    <source>
        <dbReference type="SAM" id="SignalP"/>
    </source>
</evidence>
<feature type="chain" id="PRO_5007805453" evidence="1">
    <location>
        <begin position="18"/>
        <end position="173"/>
    </location>
</feature>
<evidence type="ECO:0000313" key="3">
    <source>
        <dbReference type="Proteomes" id="UP000070121"/>
    </source>
</evidence>
<organism evidence="2 3">
    <name type="scientific">Colletotrichum salicis</name>
    <dbReference type="NCBI Taxonomy" id="1209931"/>
    <lineage>
        <taxon>Eukaryota</taxon>
        <taxon>Fungi</taxon>
        <taxon>Dikarya</taxon>
        <taxon>Ascomycota</taxon>
        <taxon>Pezizomycotina</taxon>
        <taxon>Sordariomycetes</taxon>
        <taxon>Hypocreomycetidae</taxon>
        <taxon>Glomerellales</taxon>
        <taxon>Glomerellaceae</taxon>
        <taxon>Colletotrichum</taxon>
        <taxon>Colletotrichum acutatum species complex</taxon>
    </lineage>
</organism>
<comment type="caution">
    <text evidence="2">The sequence shown here is derived from an EMBL/GenBank/DDBJ whole genome shotgun (WGS) entry which is preliminary data.</text>
</comment>
<sequence>MQLVSILLFAATAAALALPEPIPKPNPQSCDETCPNPCRQANRNTYCTGAKKSISGGPLPAAFKNQWNCPAGSSSPPATYIQMTQNGAAEGSVTVFSCTLLLTIDLSSDSLNSSTDVSVEIKMFQRTERRPFSLHRSVWTVDLGALAKGWFPSGTIEFDNGLVDQAAVNALFI</sequence>
<accession>A0A135V1H7</accession>
<gene>
    <name evidence="2" type="ORF">CSAL01_10064</name>
</gene>
<name>A0A135V1H7_9PEZI</name>
<feature type="signal peptide" evidence="1">
    <location>
        <begin position="1"/>
        <end position="17"/>
    </location>
</feature>
<evidence type="ECO:0000313" key="2">
    <source>
        <dbReference type="EMBL" id="KXH66514.1"/>
    </source>
</evidence>
<keyword evidence="3" id="KW-1185">Reference proteome</keyword>
<dbReference type="OrthoDB" id="4820143at2759"/>
<protein>
    <submittedName>
        <fullName evidence="2">Uncharacterized protein</fullName>
    </submittedName>
</protein>
<dbReference type="EMBL" id="JFFI01000659">
    <property type="protein sequence ID" value="KXH66514.1"/>
    <property type="molecule type" value="Genomic_DNA"/>
</dbReference>
<dbReference type="Proteomes" id="UP000070121">
    <property type="component" value="Unassembled WGS sequence"/>
</dbReference>
<dbReference type="AlphaFoldDB" id="A0A135V1H7"/>
<reference evidence="2 3" key="1">
    <citation type="submission" date="2014-02" db="EMBL/GenBank/DDBJ databases">
        <title>The genome sequence of Colletotrichum salicis CBS 607.94.</title>
        <authorList>
            <person name="Baroncelli R."/>
            <person name="Thon M.R."/>
        </authorList>
    </citation>
    <scope>NUCLEOTIDE SEQUENCE [LARGE SCALE GENOMIC DNA]</scope>
    <source>
        <strain evidence="2 3">CBS 607.94</strain>
    </source>
</reference>
<proteinExistence type="predicted"/>
<keyword evidence="1" id="KW-0732">Signal</keyword>